<comment type="similarity">
    <text evidence="1">Belongs to the protein prenyltransferase subunit alpha family.</text>
</comment>
<gene>
    <name evidence="5" type="ORF">IEQ34_021489</name>
</gene>
<comment type="caution">
    <text evidence="5">The sequence shown here is derived from an EMBL/GenBank/DDBJ whole genome shotgun (WGS) entry which is preliminary data.</text>
</comment>
<proteinExistence type="inferred from homology"/>
<dbReference type="AlphaFoldDB" id="A0AAV7G5Q5"/>
<dbReference type="GO" id="GO:0004662">
    <property type="term" value="F:CAAX-protein geranylgeranyltransferase activity"/>
    <property type="evidence" value="ECO:0007669"/>
    <property type="project" value="TreeGrafter"/>
</dbReference>
<keyword evidence="2" id="KW-0637">Prenyltransferase</keyword>
<dbReference type="PANTHER" id="PTHR11129:SF10">
    <property type="entry name" value="PROTEIN PRENYLYLTRANSFERASE SUPERFAMILY PROTEIN"/>
    <property type="match status" value="1"/>
</dbReference>
<evidence type="ECO:0000256" key="3">
    <source>
        <dbReference type="ARBA" id="ARBA00022679"/>
    </source>
</evidence>
<dbReference type="PROSITE" id="PS51147">
    <property type="entry name" value="PFTA"/>
    <property type="match status" value="2"/>
</dbReference>
<sequence length="474" mass="55559">MGHRSCSAEASEILLEQFELILDHHKLIDEVGFIHPSQFAELNEDSGVSWSPPCSIWQKLDESHESDPTGLMCLQNEKTVFWYGNHKLAISIQVVPVLYNAARLAHMEARRSYERLINVPNRRSSLNATNFEAQFPETDIMKHSRSLLILSPDFGSVWNSRKLVLSREPNLALLIDELNLSMLILSYSPKSEQAWSHRRWVIKKIAEKFHDLYDIIGKESEFVKRIAEKSKMNYRAWNHRCWLILYMNKGQMLDELDKSRKWSELHVADNSCYHYRRRLMLNLLEDNSLKDDEQKSSFYMCHSVDLLKEELKWNVHLIKKYMGREALWIHRRHLSYYLISRITNPIDIGSPCKVQLEMISALHCFLGEEMELVHTCLNIPADEFDDAPVQAQHAATYLLWISKKIVLSPEYRFQEKLMEVGDLKTILMNTSPEKSLTWERLLDQLPAESEKNLYEGFIWDGFLIVFLSNFLVKI</sequence>
<evidence type="ECO:0000313" key="6">
    <source>
        <dbReference type="Proteomes" id="UP000775213"/>
    </source>
</evidence>
<reference evidence="5 6" key="1">
    <citation type="journal article" date="2021" name="Hortic Res">
        <title>Chromosome-scale assembly of the Dendrobium chrysotoxum genome enhances the understanding of orchid evolution.</title>
        <authorList>
            <person name="Zhang Y."/>
            <person name="Zhang G.Q."/>
            <person name="Zhang D."/>
            <person name="Liu X.D."/>
            <person name="Xu X.Y."/>
            <person name="Sun W.H."/>
            <person name="Yu X."/>
            <person name="Zhu X."/>
            <person name="Wang Z.W."/>
            <person name="Zhao X."/>
            <person name="Zhong W.Y."/>
            <person name="Chen H."/>
            <person name="Yin W.L."/>
            <person name="Huang T."/>
            <person name="Niu S.C."/>
            <person name="Liu Z.J."/>
        </authorList>
    </citation>
    <scope>NUCLEOTIDE SEQUENCE [LARGE SCALE GENOMIC DNA]</scope>
    <source>
        <strain evidence="5">Lindl</strain>
    </source>
</reference>
<accession>A0AAV7G5Q5</accession>
<name>A0AAV7G5Q5_DENCH</name>
<dbReference type="Pfam" id="PF01239">
    <property type="entry name" value="PPTA"/>
    <property type="match status" value="3"/>
</dbReference>
<organism evidence="5 6">
    <name type="scientific">Dendrobium chrysotoxum</name>
    <name type="common">Orchid</name>
    <dbReference type="NCBI Taxonomy" id="161865"/>
    <lineage>
        <taxon>Eukaryota</taxon>
        <taxon>Viridiplantae</taxon>
        <taxon>Streptophyta</taxon>
        <taxon>Embryophyta</taxon>
        <taxon>Tracheophyta</taxon>
        <taxon>Spermatophyta</taxon>
        <taxon>Magnoliopsida</taxon>
        <taxon>Liliopsida</taxon>
        <taxon>Asparagales</taxon>
        <taxon>Orchidaceae</taxon>
        <taxon>Epidendroideae</taxon>
        <taxon>Malaxideae</taxon>
        <taxon>Dendrobiinae</taxon>
        <taxon>Dendrobium</taxon>
    </lineage>
</organism>
<evidence type="ECO:0000256" key="2">
    <source>
        <dbReference type="ARBA" id="ARBA00022602"/>
    </source>
</evidence>
<dbReference type="Gene3D" id="1.25.40.120">
    <property type="entry name" value="Protein prenylyltransferase"/>
    <property type="match status" value="1"/>
</dbReference>
<dbReference type="SUPFAM" id="SSF48439">
    <property type="entry name" value="Protein prenylyltransferase"/>
    <property type="match status" value="1"/>
</dbReference>
<dbReference type="GO" id="GO:0005965">
    <property type="term" value="C:protein farnesyltransferase complex"/>
    <property type="evidence" value="ECO:0007669"/>
    <property type="project" value="TreeGrafter"/>
</dbReference>
<dbReference type="GO" id="GO:0004660">
    <property type="term" value="F:protein farnesyltransferase activity"/>
    <property type="evidence" value="ECO:0007669"/>
    <property type="project" value="TreeGrafter"/>
</dbReference>
<dbReference type="InterPro" id="IPR002088">
    <property type="entry name" value="Prenyl_trans_a"/>
</dbReference>
<keyword evidence="3" id="KW-0808">Transferase</keyword>
<evidence type="ECO:0000256" key="1">
    <source>
        <dbReference type="ARBA" id="ARBA00006734"/>
    </source>
</evidence>
<dbReference type="PANTHER" id="PTHR11129">
    <property type="entry name" value="PROTEIN FARNESYLTRANSFERASE ALPHA SUBUNIT/RAB GERANYLGERANYL TRANSFERASE ALPHA SUBUNIT"/>
    <property type="match status" value="1"/>
</dbReference>
<dbReference type="EMBL" id="JAGFBR010000018">
    <property type="protein sequence ID" value="KAH0450797.1"/>
    <property type="molecule type" value="Genomic_DNA"/>
</dbReference>
<dbReference type="Proteomes" id="UP000775213">
    <property type="component" value="Unassembled WGS sequence"/>
</dbReference>
<evidence type="ECO:0000256" key="4">
    <source>
        <dbReference type="ARBA" id="ARBA00022737"/>
    </source>
</evidence>
<dbReference type="GO" id="GO:0005953">
    <property type="term" value="C:CAAX-protein geranylgeranyltransferase complex"/>
    <property type="evidence" value="ECO:0007669"/>
    <property type="project" value="TreeGrafter"/>
</dbReference>
<keyword evidence="6" id="KW-1185">Reference proteome</keyword>
<protein>
    <submittedName>
        <fullName evidence="5">Uncharacterized protein</fullName>
    </submittedName>
</protein>
<keyword evidence="4" id="KW-0677">Repeat</keyword>
<evidence type="ECO:0000313" key="5">
    <source>
        <dbReference type="EMBL" id="KAH0450797.1"/>
    </source>
</evidence>